<reference evidence="1" key="2">
    <citation type="journal article" date="2015" name="Fish Shellfish Immunol.">
        <title>Early steps in the European eel (Anguilla anguilla)-Vibrio vulnificus interaction in the gills: Role of the RtxA13 toxin.</title>
        <authorList>
            <person name="Callol A."/>
            <person name="Pajuelo D."/>
            <person name="Ebbesson L."/>
            <person name="Teles M."/>
            <person name="MacKenzie S."/>
            <person name="Amaro C."/>
        </authorList>
    </citation>
    <scope>NUCLEOTIDE SEQUENCE</scope>
</reference>
<organism evidence="1">
    <name type="scientific">Anguilla anguilla</name>
    <name type="common">European freshwater eel</name>
    <name type="synonym">Muraena anguilla</name>
    <dbReference type="NCBI Taxonomy" id="7936"/>
    <lineage>
        <taxon>Eukaryota</taxon>
        <taxon>Metazoa</taxon>
        <taxon>Chordata</taxon>
        <taxon>Craniata</taxon>
        <taxon>Vertebrata</taxon>
        <taxon>Euteleostomi</taxon>
        <taxon>Actinopterygii</taxon>
        <taxon>Neopterygii</taxon>
        <taxon>Teleostei</taxon>
        <taxon>Anguilliformes</taxon>
        <taxon>Anguillidae</taxon>
        <taxon>Anguilla</taxon>
    </lineage>
</organism>
<name>A0A0E9WLI1_ANGAN</name>
<dbReference type="EMBL" id="GBXM01017360">
    <property type="protein sequence ID" value="JAH91217.1"/>
    <property type="molecule type" value="Transcribed_RNA"/>
</dbReference>
<sequence>MRELSSLLSDLFNLTTVHLQLQSLSNAVSPSPIRTHA</sequence>
<protein>
    <submittedName>
        <fullName evidence="1">Uncharacterized protein</fullName>
    </submittedName>
</protein>
<proteinExistence type="predicted"/>
<reference evidence="1" key="1">
    <citation type="submission" date="2014-11" db="EMBL/GenBank/DDBJ databases">
        <authorList>
            <person name="Amaro Gonzalez C."/>
        </authorList>
    </citation>
    <scope>NUCLEOTIDE SEQUENCE</scope>
</reference>
<evidence type="ECO:0000313" key="1">
    <source>
        <dbReference type="EMBL" id="JAH91217.1"/>
    </source>
</evidence>
<dbReference type="AlphaFoldDB" id="A0A0E9WLI1"/>
<accession>A0A0E9WLI1</accession>